<dbReference type="Proteomes" id="UP000176603">
    <property type="component" value="Unassembled WGS sequence"/>
</dbReference>
<keyword evidence="1" id="KW-0472">Membrane</keyword>
<comment type="caution">
    <text evidence="2">The sequence shown here is derived from an EMBL/GenBank/DDBJ whole genome shotgun (WGS) entry which is preliminary data.</text>
</comment>
<dbReference type="STRING" id="1802399.A3E39_01835"/>
<dbReference type="AlphaFoldDB" id="A0A1F7UN83"/>
<organism evidence="2 3">
    <name type="scientific">Candidatus Uhrbacteria bacterium RIFCSPHIGHO2_12_FULL_60_25</name>
    <dbReference type="NCBI Taxonomy" id="1802399"/>
    <lineage>
        <taxon>Bacteria</taxon>
        <taxon>Candidatus Uhriibacteriota</taxon>
    </lineage>
</organism>
<name>A0A1F7UN83_9BACT</name>
<dbReference type="EMBL" id="MGEH01000002">
    <property type="protein sequence ID" value="OGL79750.1"/>
    <property type="molecule type" value="Genomic_DNA"/>
</dbReference>
<evidence type="ECO:0000256" key="1">
    <source>
        <dbReference type="SAM" id="Phobius"/>
    </source>
</evidence>
<feature type="transmembrane region" description="Helical" evidence="1">
    <location>
        <begin position="12"/>
        <end position="32"/>
    </location>
</feature>
<gene>
    <name evidence="2" type="ORF">A3E39_01835</name>
</gene>
<evidence type="ECO:0000313" key="3">
    <source>
        <dbReference type="Proteomes" id="UP000176603"/>
    </source>
</evidence>
<keyword evidence="1" id="KW-0812">Transmembrane</keyword>
<protein>
    <recommendedName>
        <fullName evidence="4">DUF5671 domain-containing protein</fullName>
    </recommendedName>
</protein>
<evidence type="ECO:0000313" key="2">
    <source>
        <dbReference type="EMBL" id="OGL79750.1"/>
    </source>
</evidence>
<sequence length="89" mass="10149">MTDVFQLTREIVIMALAVIAYCALGFVLLLAIERRLYGGETPRYYQGLVASMLQTVWPVSLTILALVGLVARRRNHERREQPHIRSVSH</sequence>
<keyword evidence="1" id="KW-1133">Transmembrane helix</keyword>
<evidence type="ECO:0008006" key="4">
    <source>
        <dbReference type="Google" id="ProtNLM"/>
    </source>
</evidence>
<feature type="transmembrane region" description="Helical" evidence="1">
    <location>
        <begin position="44"/>
        <end position="71"/>
    </location>
</feature>
<accession>A0A1F7UN83</accession>
<reference evidence="2 3" key="1">
    <citation type="journal article" date="2016" name="Nat. Commun.">
        <title>Thousands of microbial genomes shed light on interconnected biogeochemical processes in an aquifer system.</title>
        <authorList>
            <person name="Anantharaman K."/>
            <person name="Brown C.T."/>
            <person name="Hug L.A."/>
            <person name="Sharon I."/>
            <person name="Castelle C.J."/>
            <person name="Probst A.J."/>
            <person name="Thomas B.C."/>
            <person name="Singh A."/>
            <person name="Wilkins M.J."/>
            <person name="Karaoz U."/>
            <person name="Brodie E.L."/>
            <person name="Williams K.H."/>
            <person name="Hubbard S.S."/>
            <person name="Banfield J.F."/>
        </authorList>
    </citation>
    <scope>NUCLEOTIDE SEQUENCE [LARGE SCALE GENOMIC DNA]</scope>
</reference>
<proteinExistence type="predicted"/>